<sequence length="188" mass="21023">MNQGSCCLTLVLLFMFDVFGRDVMCASISQPYGGPQRHLLAEEVDVKPLSPTKNITLERAISPDKGVKSLEWSYLAAGLGTVLTLSLVIVVAVKFRVFHRFLASYRHSLLQESDGISQYGQEEVAFPNSISSRVGMGPRTHTELDDDDDGFIEDNYIQTSERQRAEIEAQQEEEEDSDDELDLQFTIG</sequence>
<feature type="region of interest" description="Disordered" evidence="1">
    <location>
        <begin position="162"/>
        <end position="188"/>
    </location>
</feature>
<keyword evidence="2" id="KW-1133">Transmembrane helix</keyword>
<proteinExistence type="predicted"/>
<comment type="caution">
    <text evidence="4">The sequence shown here is derived from an EMBL/GenBank/DDBJ whole genome shotgun (WGS) entry which is preliminary data.</text>
</comment>
<dbReference type="PANTHER" id="PTHR31450:SF3">
    <property type="entry name" value="TYPE III ENDOSOME MEMBRANE PROTEIN TEMP"/>
    <property type="match status" value="1"/>
</dbReference>
<dbReference type="Pfam" id="PF15176">
    <property type="entry name" value="LRR19-TM"/>
    <property type="match status" value="1"/>
</dbReference>
<dbReference type="EMBL" id="JBBPFD010000001">
    <property type="protein sequence ID" value="KAK7944798.1"/>
    <property type="molecule type" value="Genomic_DNA"/>
</dbReference>
<feature type="transmembrane region" description="Helical" evidence="2">
    <location>
        <begin position="72"/>
        <end position="93"/>
    </location>
</feature>
<evidence type="ECO:0000256" key="2">
    <source>
        <dbReference type="SAM" id="Phobius"/>
    </source>
</evidence>
<keyword evidence="2" id="KW-0812">Transmembrane</keyword>
<keyword evidence="2" id="KW-0472">Membrane</keyword>
<organism evidence="4 5">
    <name type="scientific">Mugilogobius chulae</name>
    <name type="common">yellowstripe goby</name>
    <dbReference type="NCBI Taxonomy" id="88201"/>
    <lineage>
        <taxon>Eukaryota</taxon>
        <taxon>Metazoa</taxon>
        <taxon>Chordata</taxon>
        <taxon>Craniata</taxon>
        <taxon>Vertebrata</taxon>
        <taxon>Euteleostomi</taxon>
        <taxon>Actinopterygii</taxon>
        <taxon>Neopterygii</taxon>
        <taxon>Teleostei</taxon>
        <taxon>Neoteleostei</taxon>
        <taxon>Acanthomorphata</taxon>
        <taxon>Gobiaria</taxon>
        <taxon>Gobiiformes</taxon>
        <taxon>Gobioidei</taxon>
        <taxon>Gobiidae</taxon>
        <taxon>Gobionellinae</taxon>
        <taxon>Mugilogobius</taxon>
    </lineage>
</organism>
<keyword evidence="5" id="KW-1185">Reference proteome</keyword>
<evidence type="ECO:0000256" key="3">
    <source>
        <dbReference type="SAM" id="SignalP"/>
    </source>
</evidence>
<reference evidence="5" key="1">
    <citation type="submission" date="2024-04" db="EMBL/GenBank/DDBJ databases">
        <title>Salinicola lusitanus LLJ914,a marine bacterium isolated from the Okinawa Trough.</title>
        <authorList>
            <person name="Li J."/>
        </authorList>
    </citation>
    <scope>NUCLEOTIDE SEQUENCE [LARGE SCALE GENOMIC DNA]</scope>
</reference>
<dbReference type="AlphaFoldDB" id="A0AAW0Q0L0"/>
<feature type="compositionally biased region" description="Acidic residues" evidence="1">
    <location>
        <begin position="169"/>
        <end position="182"/>
    </location>
</feature>
<evidence type="ECO:0000313" key="5">
    <source>
        <dbReference type="Proteomes" id="UP001460270"/>
    </source>
</evidence>
<accession>A0AAW0Q0L0</accession>
<dbReference type="Proteomes" id="UP001460270">
    <property type="component" value="Unassembled WGS sequence"/>
</dbReference>
<evidence type="ECO:0008006" key="6">
    <source>
        <dbReference type="Google" id="ProtNLM"/>
    </source>
</evidence>
<protein>
    <recommendedName>
        <fullName evidence="6">Type III endosome membrane protein TEMP</fullName>
    </recommendedName>
</protein>
<gene>
    <name evidence="4" type="ORF">WMY93_000526</name>
</gene>
<evidence type="ECO:0000256" key="1">
    <source>
        <dbReference type="SAM" id="MobiDB-lite"/>
    </source>
</evidence>
<name>A0AAW0Q0L0_9GOBI</name>
<feature type="chain" id="PRO_5043317735" description="Type III endosome membrane protein TEMP" evidence="3">
    <location>
        <begin position="21"/>
        <end position="188"/>
    </location>
</feature>
<feature type="signal peptide" evidence="3">
    <location>
        <begin position="1"/>
        <end position="20"/>
    </location>
</feature>
<evidence type="ECO:0000313" key="4">
    <source>
        <dbReference type="EMBL" id="KAK7944798.1"/>
    </source>
</evidence>
<dbReference type="PANTHER" id="PTHR31450">
    <property type="entry name" value="LEUCINE-RICH REPEAT-CONTAINING PROTEIN 19 LRRC19 FAMILY MEMBER"/>
    <property type="match status" value="1"/>
</dbReference>
<keyword evidence="3" id="KW-0732">Signal</keyword>